<dbReference type="Proteomes" id="UP000753376">
    <property type="component" value="Unassembled WGS sequence"/>
</dbReference>
<reference evidence="2 3" key="1">
    <citation type="submission" date="2021-05" db="EMBL/GenBank/DDBJ databases">
        <title>Draft genomes of bacteria isolated from model marine particles.</title>
        <authorList>
            <person name="Datta M.S."/>
            <person name="Schwartzman J.A."/>
            <person name="Enke T.N."/>
            <person name="Saavedra J."/>
            <person name="Cermak N."/>
            <person name="Cordero O.X."/>
        </authorList>
    </citation>
    <scope>NUCLEOTIDE SEQUENCE [LARGE SCALE GENOMIC DNA]</scope>
    <source>
        <strain evidence="2 3">D2M19</strain>
    </source>
</reference>
<dbReference type="InterPro" id="IPR000073">
    <property type="entry name" value="AB_hydrolase_1"/>
</dbReference>
<evidence type="ECO:0000313" key="3">
    <source>
        <dbReference type="Proteomes" id="UP000753376"/>
    </source>
</evidence>
<dbReference type="InterPro" id="IPR050266">
    <property type="entry name" value="AB_hydrolase_sf"/>
</dbReference>
<name>A0ABS6A806_9GAMM</name>
<protein>
    <submittedName>
        <fullName evidence="2">Alpha/beta hydrolase</fullName>
    </submittedName>
</protein>
<dbReference type="Pfam" id="PF00561">
    <property type="entry name" value="Abhydrolase_1"/>
    <property type="match status" value="1"/>
</dbReference>
<evidence type="ECO:0000259" key="1">
    <source>
        <dbReference type="Pfam" id="PF00561"/>
    </source>
</evidence>
<accession>A0ABS6A806</accession>
<dbReference type="PANTHER" id="PTHR43798:SF33">
    <property type="entry name" value="HYDROLASE, PUTATIVE (AFU_ORTHOLOGUE AFUA_2G14860)-RELATED"/>
    <property type="match status" value="1"/>
</dbReference>
<dbReference type="GO" id="GO:0016787">
    <property type="term" value="F:hydrolase activity"/>
    <property type="evidence" value="ECO:0007669"/>
    <property type="project" value="UniProtKB-KW"/>
</dbReference>
<proteinExistence type="predicted"/>
<keyword evidence="3" id="KW-1185">Reference proteome</keyword>
<dbReference type="PANTHER" id="PTHR43798">
    <property type="entry name" value="MONOACYLGLYCEROL LIPASE"/>
    <property type="match status" value="1"/>
</dbReference>
<sequence length="274" mass="30946">MSESNFEHQYLHVDGHRIAYLDQGKGTPLILLHGIPMSGMLWRKIIPQLAQTYRVIVPDMLNYGKSDKPLDADVSIAAQSKILAGLMDALGVRCADLVAHDIGGGVAQILAVNHPERINRLVLADAVCFDSWPIPDFKPLQEPGAEEQMSVQELEQMLRDFLPKGMHDESNATSELADIVVHPWQGETGKRAFFRNLRRLNPEYTLAIADELKNIPHETLMLWGQHDKFQKPEYAEMLKSAIPNTRLEWIDAAHWITEERPDDVAKKLIAFLDS</sequence>
<organism evidence="2 3">
    <name type="scientific">Marinobacter salexigens</name>
    <dbReference type="NCBI Taxonomy" id="1925763"/>
    <lineage>
        <taxon>Bacteria</taxon>
        <taxon>Pseudomonadati</taxon>
        <taxon>Pseudomonadota</taxon>
        <taxon>Gammaproteobacteria</taxon>
        <taxon>Pseudomonadales</taxon>
        <taxon>Marinobacteraceae</taxon>
        <taxon>Marinobacter</taxon>
    </lineage>
</organism>
<gene>
    <name evidence="2" type="ORF">KO508_09890</name>
</gene>
<comment type="caution">
    <text evidence="2">The sequence shown here is derived from an EMBL/GenBank/DDBJ whole genome shotgun (WGS) entry which is preliminary data.</text>
</comment>
<dbReference type="RefSeq" id="WP_216008164.1">
    <property type="nucleotide sequence ID" value="NZ_JAHKPV010000018.1"/>
</dbReference>
<dbReference type="EMBL" id="JAHKPV010000018">
    <property type="protein sequence ID" value="MBU2874317.1"/>
    <property type="molecule type" value="Genomic_DNA"/>
</dbReference>
<feature type="domain" description="AB hydrolase-1" evidence="1">
    <location>
        <begin position="28"/>
        <end position="261"/>
    </location>
</feature>
<keyword evidence="2" id="KW-0378">Hydrolase</keyword>
<evidence type="ECO:0000313" key="2">
    <source>
        <dbReference type="EMBL" id="MBU2874317.1"/>
    </source>
</evidence>